<evidence type="ECO:0000313" key="4">
    <source>
        <dbReference type="Proteomes" id="UP000756346"/>
    </source>
</evidence>
<gene>
    <name evidence="3" type="ORF">B0I36DRAFT_28768</name>
</gene>
<organism evidence="3 4">
    <name type="scientific">Microdochium trichocladiopsis</name>
    <dbReference type="NCBI Taxonomy" id="1682393"/>
    <lineage>
        <taxon>Eukaryota</taxon>
        <taxon>Fungi</taxon>
        <taxon>Dikarya</taxon>
        <taxon>Ascomycota</taxon>
        <taxon>Pezizomycotina</taxon>
        <taxon>Sordariomycetes</taxon>
        <taxon>Xylariomycetidae</taxon>
        <taxon>Xylariales</taxon>
        <taxon>Microdochiaceae</taxon>
        <taxon>Microdochium</taxon>
    </lineage>
</organism>
<keyword evidence="2" id="KW-0732">Signal</keyword>
<evidence type="ECO:0000256" key="1">
    <source>
        <dbReference type="SAM" id="MobiDB-lite"/>
    </source>
</evidence>
<proteinExistence type="predicted"/>
<reference evidence="3" key="1">
    <citation type="journal article" date="2021" name="Nat. Commun.">
        <title>Genetic determinants of endophytism in the Arabidopsis root mycobiome.</title>
        <authorList>
            <person name="Mesny F."/>
            <person name="Miyauchi S."/>
            <person name="Thiergart T."/>
            <person name="Pickel B."/>
            <person name="Atanasova L."/>
            <person name="Karlsson M."/>
            <person name="Huettel B."/>
            <person name="Barry K.W."/>
            <person name="Haridas S."/>
            <person name="Chen C."/>
            <person name="Bauer D."/>
            <person name="Andreopoulos W."/>
            <person name="Pangilinan J."/>
            <person name="LaButti K."/>
            <person name="Riley R."/>
            <person name="Lipzen A."/>
            <person name="Clum A."/>
            <person name="Drula E."/>
            <person name="Henrissat B."/>
            <person name="Kohler A."/>
            <person name="Grigoriev I.V."/>
            <person name="Martin F.M."/>
            <person name="Hacquard S."/>
        </authorList>
    </citation>
    <scope>NUCLEOTIDE SEQUENCE</scope>
    <source>
        <strain evidence="3">MPI-CAGE-CH-0230</strain>
    </source>
</reference>
<keyword evidence="4" id="KW-1185">Reference proteome</keyword>
<dbReference type="RefSeq" id="XP_046007283.1">
    <property type="nucleotide sequence ID" value="XM_046151625.1"/>
</dbReference>
<feature type="signal peptide" evidence="2">
    <location>
        <begin position="1"/>
        <end position="20"/>
    </location>
</feature>
<evidence type="ECO:0000313" key="3">
    <source>
        <dbReference type="EMBL" id="KAH7021082.1"/>
    </source>
</evidence>
<accession>A0A9P8XW83</accession>
<evidence type="ECO:0008006" key="5">
    <source>
        <dbReference type="Google" id="ProtNLM"/>
    </source>
</evidence>
<feature type="compositionally biased region" description="Polar residues" evidence="1">
    <location>
        <begin position="143"/>
        <end position="171"/>
    </location>
</feature>
<feature type="region of interest" description="Disordered" evidence="1">
    <location>
        <begin position="130"/>
        <end position="196"/>
    </location>
</feature>
<dbReference type="GeneID" id="70181171"/>
<feature type="chain" id="PRO_5040422778" description="GPI anchored serine-threonine rich protein" evidence="2">
    <location>
        <begin position="21"/>
        <end position="218"/>
    </location>
</feature>
<dbReference type="EMBL" id="JAGTJQ010000010">
    <property type="protein sequence ID" value="KAH7021082.1"/>
    <property type="molecule type" value="Genomic_DNA"/>
</dbReference>
<comment type="caution">
    <text evidence="3">The sequence shown here is derived from an EMBL/GenBank/DDBJ whole genome shotgun (WGS) entry which is preliminary data.</text>
</comment>
<sequence length="218" mass="21850">MRSTLHTLAVLLTPAVVVLAGTTPTVPRRPSNGLAAAAAKCDASEEVCEDSCMYIGATCCNDGTSTFCDIGYYCTLTSCCLNGATCDEPPLDPDATVGSSLPGFTWTWDLFPTSTPDDVATTTDDVNTYSFSFDAQPTPAPGETNSEDNAGVSSSEGNPTAGTSDAATNGSPATDPITTSAPPPPPTPPLGPAGAAGHRAIDSGVLAGIVVAAAGFLV</sequence>
<dbReference type="AlphaFoldDB" id="A0A9P8XW83"/>
<dbReference type="OrthoDB" id="5152093at2759"/>
<name>A0A9P8XW83_9PEZI</name>
<evidence type="ECO:0000256" key="2">
    <source>
        <dbReference type="SAM" id="SignalP"/>
    </source>
</evidence>
<dbReference type="Proteomes" id="UP000756346">
    <property type="component" value="Unassembled WGS sequence"/>
</dbReference>
<feature type="compositionally biased region" description="Pro residues" evidence="1">
    <location>
        <begin position="181"/>
        <end position="191"/>
    </location>
</feature>
<protein>
    <recommendedName>
        <fullName evidence="5">GPI anchored serine-threonine rich protein</fullName>
    </recommendedName>
</protein>